<sequence length="44" mass="4779">MVTLLPLAALALLGTLALAAMAMAIVRRRPRLVPIPHRHPSRGR</sequence>
<dbReference type="RefSeq" id="WP_281379042.1">
    <property type="nucleotide sequence ID" value="NZ_JAAAMM010000004.1"/>
</dbReference>
<dbReference type="AlphaFoldDB" id="A0A7W6MQU8"/>
<accession>A0A7W6MQU8</accession>
<protein>
    <submittedName>
        <fullName evidence="1">Uncharacterized protein</fullName>
    </submittedName>
</protein>
<organism evidence="1 2">
    <name type="scientific">Aurantimonas endophytica</name>
    <dbReference type="NCBI Taxonomy" id="1522175"/>
    <lineage>
        <taxon>Bacteria</taxon>
        <taxon>Pseudomonadati</taxon>
        <taxon>Pseudomonadota</taxon>
        <taxon>Alphaproteobacteria</taxon>
        <taxon>Hyphomicrobiales</taxon>
        <taxon>Aurantimonadaceae</taxon>
        <taxon>Aurantimonas</taxon>
    </lineage>
</organism>
<evidence type="ECO:0000313" key="2">
    <source>
        <dbReference type="Proteomes" id="UP000588647"/>
    </source>
</evidence>
<proteinExistence type="predicted"/>
<dbReference type="Proteomes" id="UP000588647">
    <property type="component" value="Unassembled WGS sequence"/>
</dbReference>
<comment type="caution">
    <text evidence="1">The sequence shown here is derived from an EMBL/GenBank/DDBJ whole genome shotgun (WGS) entry which is preliminary data.</text>
</comment>
<reference evidence="1 2" key="1">
    <citation type="submission" date="2020-08" db="EMBL/GenBank/DDBJ databases">
        <title>Genomic Encyclopedia of Type Strains, Phase IV (KMG-IV): sequencing the most valuable type-strain genomes for metagenomic binning, comparative biology and taxonomic classification.</title>
        <authorList>
            <person name="Goeker M."/>
        </authorList>
    </citation>
    <scope>NUCLEOTIDE SEQUENCE [LARGE SCALE GENOMIC DNA]</scope>
    <source>
        <strain evidence="1 2">DSM 103570</strain>
    </source>
</reference>
<dbReference type="EMBL" id="JACIEM010000004">
    <property type="protein sequence ID" value="MBB4004354.1"/>
    <property type="molecule type" value="Genomic_DNA"/>
</dbReference>
<gene>
    <name evidence="1" type="ORF">GGR03_003442</name>
</gene>
<evidence type="ECO:0000313" key="1">
    <source>
        <dbReference type="EMBL" id="MBB4004354.1"/>
    </source>
</evidence>
<name>A0A7W6MQU8_9HYPH</name>
<keyword evidence="2" id="KW-1185">Reference proteome</keyword>